<gene>
    <name evidence="9" type="ORF">GWK17_04095</name>
</gene>
<evidence type="ECO:0000313" key="9">
    <source>
        <dbReference type="EMBL" id="NKE04658.1"/>
    </source>
</evidence>
<dbReference type="PRINTS" id="PR00507">
    <property type="entry name" value="N12N6MTFRASE"/>
</dbReference>
<dbReference type="PROSITE" id="PS00092">
    <property type="entry name" value="N6_MTASE"/>
    <property type="match status" value="1"/>
</dbReference>
<dbReference type="PANTHER" id="PTHR33841:SF5">
    <property type="entry name" value="DNA METHYLASE (MODIFICATION METHYLASE) (METHYLTRANSFERASE)-RELATED"/>
    <property type="match status" value="1"/>
</dbReference>
<evidence type="ECO:0000256" key="1">
    <source>
        <dbReference type="ARBA" id="ARBA00006594"/>
    </source>
</evidence>
<name>A0A846T6X0_9BACI</name>
<dbReference type="Proteomes" id="UP000587942">
    <property type="component" value="Unassembled WGS sequence"/>
</dbReference>
<evidence type="ECO:0000256" key="3">
    <source>
        <dbReference type="ARBA" id="ARBA00022603"/>
    </source>
</evidence>
<dbReference type="RefSeq" id="WP_167831151.1">
    <property type="nucleotide sequence ID" value="NZ_JAAVUM010000002.1"/>
</dbReference>
<dbReference type="EMBL" id="JAAVUM010000002">
    <property type="protein sequence ID" value="NKE04658.1"/>
    <property type="molecule type" value="Genomic_DNA"/>
</dbReference>
<dbReference type="InterPro" id="IPR029063">
    <property type="entry name" value="SAM-dependent_MTases_sf"/>
</dbReference>
<dbReference type="EC" id="2.1.1.72" evidence="2"/>
<dbReference type="GO" id="GO:0009007">
    <property type="term" value="F:site-specific DNA-methyltransferase (adenine-specific) activity"/>
    <property type="evidence" value="ECO:0007669"/>
    <property type="project" value="UniProtKB-EC"/>
</dbReference>
<feature type="domain" description="Type II methyltransferase M.Eco57I C-terminal" evidence="8">
    <location>
        <begin position="261"/>
        <end position="520"/>
    </location>
</feature>
<evidence type="ECO:0000256" key="4">
    <source>
        <dbReference type="ARBA" id="ARBA00022679"/>
    </source>
</evidence>
<evidence type="ECO:0000256" key="5">
    <source>
        <dbReference type="ARBA" id="ARBA00022691"/>
    </source>
</evidence>
<feature type="domain" description="Type II methyltransferase M.TaqI-like" evidence="7">
    <location>
        <begin position="70"/>
        <end position="194"/>
    </location>
</feature>
<dbReference type="InterPro" id="IPR011639">
    <property type="entry name" value="MethylTrfase_TaqI-like_dom"/>
</dbReference>
<dbReference type="PANTHER" id="PTHR33841">
    <property type="entry name" value="DNA METHYLTRANSFERASE YEEA-RELATED"/>
    <property type="match status" value="1"/>
</dbReference>
<dbReference type="GO" id="GO:0032259">
    <property type="term" value="P:methylation"/>
    <property type="evidence" value="ECO:0007669"/>
    <property type="project" value="UniProtKB-KW"/>
</dbReference>
<keyword evidence="5" id="KW-0949">S-adenosyl-L-methionine</keyword>
<comment type="catalytic activity">
    <reaction evidence="6">
        <text>a 2'-deoxyadenosine in DNA + S-adenosyl-L-methionine = an N(6)-methyl-2'-deoxyadenosine in DNA + S-adenosyl-L-homocysteine + H(+)</text>
        <dbReference type="Rhea" id="RHEA:15197"/>
        <dbReference type="Rhea" id="RHEA-COMP:12418"/>
        <dbReference type="Rhea" id="RHEA-COMP:12419"/>
        <dbReference type="ChEBI" id="CHEBI:15378"/>
        <dbReference type="ChEBI" id="CHEBI:57856"/>
        <dbReference type="ChEBI" id="CHEBI:59789"/>
        <dbReference type="ChEBI" id="CHEBI:90615"/>
        <dbReference type="ChEBI" id="CHEBI:90616"/>
        <dbReference type="EC" id="2.1.1.72"/>
    </reaction>
</comment>
<dbReference type="InterPro" id="IPR054520">
    <property type="entry name" value="M_Eco57I_C"/>
</dbReference>
<dbReference type="Pfam" id="PF22837">
    <property type="entry name" value="M_Eco57I_C"/>
    <property type="match status" value="1"/>
</dbReference>
<dbReference type="Pfam" id="PF07669">
    <property type="entry name" value="Eco57I"/>
    <property type="match status" value="1"/>
</dbReference>
<evidence type="ECO:0000259" key="8">
    <source>
        <dbReference type="Pfam" id="PF22837"/>
    </source>
</evidence>
<keyword evidence="3 9" id="KW-0489">Methyltransferase</keyword>
<evidence type="ECO:0000256" key="6">
    <source>
        <dbReference type="ARBA" id="ARBA00047942"/>
    </source>
</evidence>
<comment type="similarity">
    <text evidence="1">Belongs to the N(4)/N(6)-methyltransferase family.</text>
</comment>
<evidence type="ECO:0000259" key="7">
    <source>
        <dbReference type="Pfam" id="PF07669"/>
    </source>
</evidence>
<dbReference type="GO" id="GO:0003676">
    <property type="term" value="F:nucleic acid binding"/>
    <property type="evidence" value="ECO:0007669"/>
    <property type="project" value="InterPro"/>
</dbReference>
<proteinExistence type="inferred from homology"/>
<dbReference type="InterPro" id="IPR002052">
    <property type="entry name" value="DNA_methylase_N6_adenine_CS"/>
</dbReference>
<keyword evidence="4 9" id="KW-0808">Transferase</keyword>
<comment type="caution">
    <text evidence="9">The sequence shown here is derived from an EMBL/GenBank/DDBJ whole genome shotgun (WGS) entry which is preliminary data.</text>
</comment>
<dbReference type="Gene3D" id="3.40.50.150">
    <property type="entry name" value="Vaccinia Virus protein VP39"/>
    <property type="match status" value="1"/>
</dbReference>
<dbReference type="InterPro" id="IPR050953">
    <property type="entry name" value="N4_N6_ade-DNA_methylase"/>
</dbReference>
<evidence type="ECO:0000256" key="2">
    <source>
        <dbReference type="ARBA" id="ARBA00011900"/>
    </source>
</evidence>
<evidence type="ECO:0000313" key="10">
    <source>
        <dbReference type="Proteomes" id="UP000587942"/>
    </source>
</evidence>
<organism evidence="9 10">
    <name type="scientific">Mesobacillus selenatarsenatis</name>
    <dbReference type="NCBI Taxonomy" id="388741"/>
    <lineage>
        <taxon>Bacteria</taxon>
        <taxon>Bacillati</taxon>
        <taxon>Bacillota</taxon>
        <taxon>Bacilli</taxon>
        <taxon>Bacillales</taxon>
        <taxon>Bacillaceae</taxon>
        <taxon>Mesobacillus</taxon>
    </lineage>
</organism>
<protein>
    <recommendedName>
        <fullName evidence="2">site-specific DNA-methyltransferase (adenine-specific)</fullName>
        <ecNumber evidence="2">2.1.1.72</ecNumber>
    </recommendedName>
</protein>
<reference evidence="9 10" key="1">
    <citation type="submission" date="2020-03" db="EMBL/GenBank/DDBJ databases">
        <authorList>
            <person name="Sun Q."/>
        </authorList>
    </citation>
    <scope>NUCLEOTIDE SEQUENCE [LARGE SCALE GENOMIC DNA]</scope>
    <source>
        <strain evidence="9 10">KACC 21451</strain>
    </source>
</reference>
<sequence length="559" mass="64360">MKLLSDITSQKLRGGYYTPKELCDFIIEWAFFDGPKANVLEPSTGDGGFLDRLNKSRFNDHFESCVAIELIEEEAEKARKKVINNPKFQVINSDFFHEFQWGLRNQKYDLIIGNPPYIRYQYLTEDQRQTQSDILVSNGMKSNKLINAWVSFVVASVQMLSDNGKIGLVIPAELLQVAYAADLRMFLEKSLSKITVITFRELIFPDVQQEIVLLLGEKSTDGLENKISVLELENLDSIKATLHEGLDKLPVEYKDVDHSKDKWTKFFLNNEEIALINEIGENSSFLNFSDIADIDIGITTGKNKYFSVDKNTVEKYELENVTLPLIGRSAHAHGIYFNQADWESNIEEDLLAQLVYFPNEPRDNFPNPHKEYIKWGEESGLSKGFKLGKRAYWYHIPSVWVPDAFFLRRNDKFPKFVLNQINAVSTDTMHRIRFNEGLNHRKILLSYYNSISFAFTEIEGRSYGGGVLEVLPGEAEKILLPNLQDFDDQSTEELLELIDATIRNKTDIEPILDMVDKAVLVDFLNIDPNKVKQFRGIWKKLLNRRRLRKAKNGEQTDKA</sequence>
<accession>A0A846T6X0</accession>
<dbReference type="AlphaFoldDB" id="A0A846T6X0"/>
<dbReference type="SUPFAM" id="SSF53335">
    <property type="entry name" value="S-adenosyl-L-methionine-dependent methyltransferases"/>
    <property type="match status" value="1"/>
</dbReference>
<dbReference type="GO" id="GO:0006304">
    <property type="term" value="P:DNA modification"/>
    <property type="evidence" value="ECO:0007669"/>
    <property type="project" value="InterPro"/>
</dbReference>